<comment type="caution">
    <text evidence="6">Lacks conserved residue(s) required for the propagation of feature annotation.</text>
</comment>
<evidence type="ECO:0000256" key="1">
    <source>
        <dbReference type="ARBA" id="ARBA00022729"/>
    </source>
</evidence>
<dbReference type="Gene3D" id="1.10.287.1490">
    <property type="match status" value="1"/>
</dbReference>
<dbReference type="SUPFAM" id="SSF57997">
    <property type="entry name" value="Tropomyosin"/>
    <property type="match status" value="1"/>
</dbReference>
<evidence type="ECO:0000256" key="4">
    <source>
        <dbReference type="ARBA" id="ARBA00023170"/>
    </source>
</evidence>
<dbReference type="PANTHER" id="PTHR48071">
    <property type="entry name" value="SRCR DOMAIN-CONTAINING PROTEIN"/>
    <property type="match status" value="1"/>
</dbReference>
<evidence type="ECO:0000256" key="5">
    <source>
        <dbReference type="ARBA" id="ARBA00023180"/>
    </source>
</evidence>
<dbReference type="GO" id="GO:0016020">
    <property type="term" value="C:membrane"/>
    <property type="evidence" value="ECO:0007669"/>
    <property type="project" value="InterPro"/>
</dbReference>
<sequence>MMTSKVIAIETRMESFTQNLVSVQQNLQKNEANMFELKEIIKTESLELQDRLNITYAYASELVNDQRKLSQEYATNITDIKTSLERQNARISEVNRSSDLSGEFAAKIAEIKTSIEKQNIRILEVNESSNQGTKSYRDQTIMQMKSLNETITNIRQISESVRNYVTLKSAEIAQINTSVLNQQYTINTLQRSMNNMNEKLIEYNSKQEEVETKLANIEDMTNKSYTIINGRINDLESKMEINVENTISYIDVTINQTKNELFSMLDQMYISQNKLWILNSLCNETTSDLFIRYESMNEGIVQTQRNFNARFAKENQQLRKLEEGNDLLNQSLLSLEDIMHSEIHDIKQFIVNNTKKFQDLKMNLTNVETRMSYFNSNISTLNREMNSLNNTVSSQSVDVVNIKLDYINASCTTSMDNFHKNMTDLYQRFTNVTLKVNEVQNMVLTKDNNFTVSLAESRNSLNSLQNKIAGLERIRWSQQSTMNSIQTWVSNHKSAYKNVTGSLAESRNSLNSLQNRIASFERNRGSQQSTMNSIQTWVSNHKSAYNNFTVSLAESRNSLNSLQNKIAGLERNRGSQQSTMNSIQTWVSNHKSACKQFCTITLLFIGLWALEHYEKHKSWIIVDNNFTVSLAESRNSLNSLQNKIAGLERNRGSQQSTMNSIQTWVSNHKSAYKNVTGSLAESRNSLKRLQNRIASLERNRGSQQSTMNSIQTWVSNHKSACQRSQLHMRFIVDKRLVRLVNGGSSYGRLEVNIDGEGWGNVCDDNFGSSDANVVCKQLGYSSGIARASAYYGQGSLDIIMDDVDCIGSEWAIQHCRYIGKAKENCAHSEDVGVSCS</sequence>
<dbReference type="SUPFAM" id="SSF56487">
    <property type="entry name" value="SRCR-like"/>
    <property type="match status" value="1"/>
</dbReference>
<keyword evidence="1" id="KW-0732">Signal</keyword>
<name>A0AA89BRJ3_PINIB</name>
<dbReference type="FunFam" id="3.10.250.10:FF:000007">
    <property type="entry name" value="Soluble scavenger receptor cysteine-rich domain-containing protein SSC5D"/>
    <property type="match status" value="1"/>
</dbReference>
<dbReference type="Proteomes" id="UP001186944">
    <property type="component" value="Unassembled WGS sequence"/>
</dbReference>
<keyword evidence="5" id="KW-0325">Glycoprotein</keyword>
<evidence type="ECO:0000256" key="7">
    <source>
        <dbReference type="SAM" id="Coils"/>
    </source>
</evidence>
<dbReference type="EMBL" id="VSWD01000009">
    <property type="protein sequence ID" value="KAK3092874.1"/>
    <property type="molecule type" value="Genomic_DNA"/>
</dbReference>
<dbReference type="PRINTS" id="PR00258">
    <property type="entry name" value="SPERACTRCPTR"/>
</dbReference>
<keyword evidence="3 6" id="KW-1015">Disulfide bond</keyword>
<dbReference type="Gene3D" id="3.10.250.10">
    <property type="entry name" value="SRCR-like domain"/>
    <property type="match status" value="1"/>
</dbReference>
<evidence type="ECO:0000313" key="9">
    <source>
        <dbReference type="EMBL" id="KAK3092874.1"/>
    </source>
</evidence>
<keyword evidence="7" id="KW-0175">Coiled coil</keyword>
<dbReference type="InterPro" id="IPR001190">
    <property type="entry name" value="SRCR"/>
</dbReference>
<reference evidence="9" key="1">
    <citation type="submission" date="2019-08" db="EMBL/GenBank/DDBJ databases">
        <title>The improved chromosome-level genome for the pearl oyster Pinctada fucata martensii using PacBio sequencing and Hi-C.</title>
        <authorList>
            <person name="Zheng Z."/>
        </authorList>
    </citation>
    <scope>NUCLEOTIDE SEQUENCE</scope>
    <source>
        <strain evidence="9">ZZ-2019</strain>
        <tissue evidence="9">Adductor muscle</tissue>
    </source>
</reference>
<dbReference type="SMART" id="SM00202">
    <property type="entry name" value="SR"/>
    <property type="match status" value="1"/>
</dbReference>
<comment type="caution">
    <text evidence="9">The sequence shown here is derived from an EMBL/GenBank/DDBJ whole genome shotgun (WGS) entry which is preliminary data.</text>
</comment>
<evidence type="ECO:0000256" key="2">
    <source>
        <dbReference type="ARBA" id="ARBA00022737"/>
    </source>
</evidence>
<keyword evidence="10" id="KW-1185">Reference proteome</keyword>
<keyword evidence="4" id="KW-0675">Receptor</keyword>
<gene>
    <name evidence="9" type="ORF">FSP39_008179</name>
</gene>
<feature type="disulfide bond" evidence="6">
    <location>
        <begin position="805"/>
        <end position="815"/>
    </location>
</feature>
<feature type="coiled-coil region" evidence="7">
    <location>
        <begin position="186"/>
        <end position="223"/>
    </location>
</feature>
<dbReference type="PANTHER" id="PTHR48071:SF18">
    <property type="entry name" value="DELETED IN MALIGNANT BRAIN TUMORS 1 PROTEIN-RELATED"/>
    <property type="match status" value="1"/>
</dbReference>
<dbReference type="InterPro" id="IPR036772">
    <property type="entry name" value="SRCR-like_dom_sf"/>
</dbReference>
<feature type="coiled-coil region" evidence="7">
    <location>
        <begin position="552"/>
        <end position="579"/>
    </location>
</feature>
<dbReference type="Pfam" id="PF00530">
    <property type="entry name" value="SRCR"/>
    <property type="match status" value="1"/>
</dbReference>
<keyword evidence="2" id="KW-0677">Repeat</keyword>
<feature type="domain" description="SRCR" evidence="8">
    <location>
        <begin position="737"/>
        <end position="836"/>
    </location>
</feature>
<evidence type="ECO:0000259" key="8">
    <source>
        <dbReference type="PROSITE" id="PS50287"/>
    </source>
</evidence>
<feature type="coiled-coil region" evidence="7">
    <location>
        <begin position="630"/>
        <end position="706"/>
    </location>
</feature>
<evidence type="ECO:0000313" key="10">
    <source>
        <dbReference type="Proteomes" id="UP001186944"/>
    </source>
</evidence>
<dbReference type="AlphaFoldDB" id="A0AA89BRJ3"/>
<organism evidence="9 10">
    <name type="scientific">Pinctada imbricata</name>
    <name type="common">Atlantic pearl-oyster</name>
    <name type="synonym">Pinctada martensii</name>
    <dbReference type="NCBI Taxonomy" id="66713"/>
    <lineage>
        <taxon>Eukaryota</taxon>
        <taxon>Metazoa</taxon>
        <taxon>Spiralia</taxon>
        <taxon>Lophotrochozoa</taxon>
        <taxon>Mollusca</taxon>
        <taxon>Bivalvia</taxon>
        <taxon>Autobranchia</taxon>
        <taxon>Pteriomorphia</taxon>
        <taxon>Pterioida</taxon>
        <taxon>Pterioidea</taxon>
        <taxon>Pteriidae</taxon>
        <taxon>Pinctada</taxon>
    </lineage>
</organism>
<accession>A0AA89BRJ3</accession>
<evidence type="ECO:0000256" key="3">
    <source>
        <dbReference type="ARBA" id="ARBA00023157"/>
    </source>
</evidence>
<proteinExistence type="predicted"/>
<dbReference type="PROSITE" id="PS50287">
    <property type="entry name" value="SRCR_2"/>
    <property type="match status" value="1"/>
</dbReference>
<protein>
    <recommendedName>
        <fullName evidence="8">SRCR domain-containing protein</fullName>
    </recommendedName>
</protein>
<evidence type="ECO:0000256" key="6">
    <source>
        <dbReference type="PROSITE-ProRule" id="PRU00196"/>
    </source>
</evidence>